<proteinExistence type="predicted"/>
<dbReference type="Gene3D" id="2.130.10.10">
    <property type="entry name" value="YVTN repeat-like/Quinoprotein amine dehydrogenase"/>
    <property type="match status" value="1"/>
</dbReference>
<evidence type="ECO:0000313" key="6">
    <source>
        <dbReference type="Proteomes" id="UP000799757"/>
    </source>
</evidence>
<dbReference type="PANTHER" id="PTHR15052">
    <property type="entry name" value="RNA POLYMERASE III TRANSCRIPTION INITIATION FACTOR COMPLEX SUBUNIT"/>
    <property type="match status" value="1"/>
</dbReference>
<accession>A0A6A6X6E3</accession>
<dbReference type="SUPFAM" id="SSF50978">
    <property type="entry name" value="WD40 repeat-like"/>
    <property type="match status" value="1"/>
</dbReference>
<comment type="subcellular location">
    <subcellularLocation>
        <location evidence="1">Nucleus</location>
    </subcellularLocation>
</comment>
<evidence type="ECO:0008006" key="7">
    <source>
        <dbReference type="Google" id="ProtNLM"/>
    </source>
</evidence>
<dbReference type="AlphaFoldDB" id="A0A6A6X6E3"/>
<name>A0A6A6X6E3_9PLEO</name>
<keyword evidence="3" id="KW-0539">Nucleus</keyword>
<dbReference type="GO" id="GO:0005634">
    <property type="term" value="C:nucleus"/>
    <property type="evidence" value="ECO:0007669"/>
    <property type="project" value="UniProtKB-SubCell"/>
</dbReference>
<dbReference type="GO" id="GO:0000127">
    <property type="term" value="C:transcription factor TFIIIC complex"/>
    <property type="evidence" value="ECO:0007669"/>
    <property type="project" value="TreeGrafter"/>
</dbReference>
<evidence type="ECO:0000256" key="2">
    <source>
        <dbReference type="ARBA" id="ARBA00023163"/>
    </source>
</evidence>
<feature type="region of interest" description="Disordered" evidence="4">
    <location>
        <begin position="1"/>
        <end position="134"/>
    </location>
</feature>
<dbReference type="PANTHER" id="PTHR15052:SF2">
    <property type="entry name" value="GENERAL TRANSCRIPTION FACTOR 3C POLYPEPTIDE 2"/>
    <property type="match status" value="1"/>
</dbReference>
<dbReference type="InterPro" id="IPR036322">
    <property type="entry name" value="WD40_repeat_dom_sf"/>
</dbReference>
<evidence type="ECO:0000256" key="1">
    <source>
        <dbReference type="ARBA" id="ARBA00004123"/>
    </source>
</evidence>
<reference evidence="5" key="1">
    <citation type="journal article" date="2020" name="Stud. Mycol.">
        <title>101 Dothideomycetes genomes: a test case for predicting lifestyles and emergence of pathogens.</title>
        <authorList>
            <person name="Haridas S."/>
            <person name="Albert R."/>
            <person name="Binder M."/>
            <person name="Bloem J."/>
            <person name="Labutti K."/>
            <person name="Salamov A."/>
            <person name="Andreopoulos B."/>
            <person name="Baker S."/>
            <person name="Barry K."/>
            <person name="Bills G."/>
            <person name="Bluhm B."/>
            <person name="Cannon C."/>
            <person name="Castanera R."/>
            <person name="Culley D."/>
            <person name="Daum C."/>
            <person name="Ezra D."/>
            <person name="Gonzalez J."/>
            <person name="Henrissat B."/>
            <person name="Kuo A."/>
            <person name="Liang C."/>
            <person name="Lipzen A."/>
            <person name="Lutzoni F."/>
            <person name="Magnuson J."/>
            <person name="Mondo S."/>
            <person name="Nolan M."/>
            <person name="Ohm R."/>
            <person name="Pangilinan J."/>
            <person name="Park H.-J."/>
            <person name="Ramirez L."/>
            <person name="Alfaro M."/>
            <person name="Sun H."/>
            <person name="Tritt A."/>
            <person name="Yoshinaga Y."/>
            <person name="Zwiers L.-H."/>
            <person name="Turgeon B."/>
            <person name="Goodwin S."/>
            <person name="Spatafora J."/>
            <person name="Crous P."/>
            <person name="Grigoriev I."/>
        </authorList>
    </citation>
    <scope>NUCLEOTIDE SEQUENCE</scope>
    <source>
        <strain evidence="5">CBS 109.77</strain>
    </source>
</reference>
<dbReference type="Proteomes" id="UP000799757">
    <property type="component" value="Unassembled WGS sequence"/>
</dbReference>
<dbReference type="EMBL" id="MU002016">
    <property type="protein sequence ID" value="KAF2791497.1"/>
    <property type="molecule type" value="Genomic_DNA"/>
</dbReference>
<feature type="compositionally biased region" description="Basic and acidic residues" evidence="4">
    <location>
        <begin position="43"/>
        <end position="58"/>
    </location>
</feature>
<protein>
    <recommendedName>
        <fullName evidence="7">Transcription factor tfiiic complex subunit tfc6</fullName>
    </recommendedName>
</protein>
<feature type="compositionally biased region" description="Basic residues" evidence="4">
    <location>
        <begin position="1"/>
        <end position="13"/>
    </location>
</feature>
<organism evidence="5 6">
    <name type="scientific">Melanomma pulvis-pyrius CBS 109.77</name>
    <dbReference type="NCBI Taxonomy" id="1314802"/>
    <lineage>
        <taxon>Eukaryota</taxon>
        <taxon>Fungi</taxon>
        <taxon>Dikarya</taxon>
        <taxon>Ascomycota</taxon>
        <taxon>Pezizomycotina</taxon>
        <taxon>Dothideomycetes</taxon>
        <taxon>Pleosporomycetidae</taxon>
        <taxon>Pleosporales</taxon>
        <taxon>Melanommataceae</taxon>
        <taxon>Melanomma</taxon>
    </lineage>
</organism>
<gene>
    <name evidence="5" type="ORF">K505DRAFT_409198</name>
</gene>
<feature type="compositionally biased region" description="Acidic residues" evidence="4">
    <location>
        <begin position="59"/>
        <end position="100"/>
    </location>
</feature>
<dbReference type="OrthoDB" id="4703at2759"/>
<keyword evidence="6" id="KW-1185">Reference proteome</keyword>
<keyword evidence="2" id="KW-0804">Transcription</keyword>
<dbReference type="InterPro" id="IPR015943">
    <property type="entry name" value="WD40/YVTN_repeat-like_dom_sf"/>
</dbReference>
<dbReference type="InterPro" id="IPR052416">
    <property type="entry name" value="GTF3C_component"/>
</dbReference>
<evidence type="ECO:0000313" key="5">
    <source>
        <dbReference type="EMBL" id="KAF2791497.1"/>
    </source>
</evidence>
<dbReference type="GO" id="GO:0006383">
    <property type="term" value="P:transcription by RNA polymerase III"/>
    <property type="evidence" value="ECO:0007669"/>
    <property type="project" value="TreeGrafter"/>
</dbReference>
<evidence type="ECO:0000256" key="3">
    <source>
        <dbReference type="ARBA" id="ARBA00023242"/>
    </source>
</evidence>
<sequence>MAEAARKRHRSRKGPTQSYRDENFFPPLSDSDDSEHSTGTLGSERESGSDLMVEKQEEGYEGDPDNFAPDPEEEEEEDIPEDAVVEDLDLPFDDPPFEDEVVPRGEEIIEVDYSDAQTDPDSPGDGRNKHRTPLNTPKVATRRKVKVRRSQLNSAGELVTKVRQHVRGIERVHPRGVEQFGRGGGLEVRLKDLFGPTNEDLKPTLETRDWWDFQETLPSRAGGSLRRSFHISDGAREREIQNMATWYSGDGKARFANEQGTLILDREKGETYMVNPGPASMNVLMGQSNDPLLYNMKKGSFLSTATPFIAKEDRRGWIFNLGSQIREAQWATNEEGSTQYLAVAVEQVETTHHKHKPLENPEAPAFSVTTKFPASIQIWAVDATKEDSLDPGNPPRLELVICTDWGAPKHFRWCPLAFFDNEERSGDESIAHLGLLAGFWSDGRVRILDISYPKPDPESFETRYMHYFRAAFDVQIPLTIPTCLHWLSGTSLAVATTSGALAIWTLSRPETFRPPGVEHYNPRPWFYRKVADTYILSLSSGYPSRPNFISYTTASGFSKLLDLRSPLIDICTSSRGRNLTLTQAWHEQTQAFIMSDENYMLRSNSLRRYYTNIYNMRSESSIACCATSPVQPAILVGSVDGTVQASNPIARLMNVKELPWQQTWFKHEWRPSVGKLPLKPIVLESCEEENEEMPDIPNAPQFPTLTTNPNAKILSGIAPTSSSTSVPKLKPKITREVLSQPLARITEGYRVQQVSLAFPKPYDTPTAGGKYVTIFEELSGVTTVAWNPNLRFGTWAVAGMCDGLLRVEDLNV</sequence>
<evidence type="ECO:0000256" key="4">
    <source>
        <dbReference type="SAM" id="MobiDB-lite"/>
    </source>
</evidence>